<name>A0A517WJ07_9PLAN</name>
<dbReference type="AlphaFoldDB" id="A0A517WJ07"/>
<dbReference type="Proteomes" id="UP000320722">
    <property type="component" value="Chromosome"/>
</dbReference>
<protein>
    <submittedName>
        <fullName evidence="4">Acetyltransferase YpeA</fullName>
        <ecNumber evidence="4">2.3.1.-</ecNumber>
    </submittedName>
</protein>
<dbReference type="PANTHER" id="PTHR43877:SF1">
    <property type="entry name" value="ACETYLTRANSFERASE"/>
    <property type="match status" value="1"/>
</dbReference>
<dbReference type="Pfam" id="PF00583">
    <property type="entry name" value="Acetyltransf_1"/>
    <property type="match status" value="1"/>
</dbReference>
<dbReference type="PROSITE" id="PS51186">
    <property type="entry name" value="GNAT"/>
    <property type="match status" value="1"/>
</dbReference>
<evidence type="ECO:0000313" key="4">
    <source>
        <dbReference type="EMBL" id="QDU05238.1"/>
    </source>
</evidence>
<organism evidence="4 5">
    <name type="scientific">Gimesia chilikensis</name>
    <dbReference type="NCBI Taxonomy" id="2605989"/>
    <lineage>
        <taxon>Bacteria</taxon>
        <taxon>Pseudomonadati</taxon>
        <taxon>Planctomycetota</taxon>
        <taxon>Planctomycetia</taxon>
        <taxon>Planctomycetales</taxon>
        <taxon>Planctomycetaceae</taxon>
        <taxon>Gimesia</taxon>
    </lineage>
</organism>
<evidence type="ECO:0000259" key="3">
    <source>
        <dbReference type="PROSITE" id="PS51186"/>
    </source>
</evidence>
<dbReference type="SUPFAM" id="SSF55729">
    <property type="entry name" value="Acyl-CoA N-acyltransferases (Nat)"/>
    <property type="match status" value="1"/>
</dbReference>
<dbReference type="InterPro" id="IPR016181">
    <property type="entry name" value="Acyl_CoA_acyltransferase"/>
</dbReference>
<evidence type="ECO:0000256" key="1">
    <source>
        <dbReference type="ARBA" id="ARBA00022679"/>
    </source>
</evidence>
<dbReference type="CDD" id="cd04301">
    <property type="entry name" value="NAT_SF"/>
    <property type="match status" value="1"/>
</dbReference>
<accession>A0A517WJ07</accession>
<reference evidence="4 5" key="1">
    <citation type="submission" date="2019-02" db="EMBL/GenBank/DDBJ databases">
        <title>Deep-cultivation of Planctomycetes and their phenomic and genomic characterization uncovers novel biology.</title>
        <authorList>
            <person name="Wiegand S."/>
            <person name="Jogler M."/>
            <person name="Boedeker C."/>
            <person name="Pinto D."/>
            <person name="Vollmers J."/>
            <person name="Rivas-Marin E."/>
            <person name="Kohn T."/>
            <person name="Peeters S.H."/>
            <person name="Heuer A."/>
            <person name="Rast P."/>
            <person name="Oberbeckmann S."/>
            <person name="Bunk B."/>
            <person name="Jeske O."/>
            <person name="Meyerdierks A."/>
            <person name="Storesund J.E."/>
            <person name="Kallscheuer N."/>
            <person name="Luecker S."/>
            <person name="Lage O.M."/>
            <person name="Pohl T."/>
            <person name="Merkel B.J."/>
            <person name="Hornburger P."/>
            <person name="Mueller R.-W."/>
            <person name="Bruemmer F."/>
            <person name="Labrenz M."/>
            <person name="Spormann A.M."/>
            <person name="Op den Camp H."/>
            <person name="Overmann J."/>
            <person name="Amann R."/>
            <person name="Jetten M.S.M."/>
            <person name="Mascher T."/>
            <person name="Medema M.H."/>
            <person name="Devos D.P."/>
            <person name="Kaster A.-K."/>
            <person name="Ovreas L."/>
            <person name="Rohde M."/>
            <person name="Galperin M.Y."/>
            <person name="Jogler C."/>
        </authorList>
    </citation>
    <scope>NUCLEOTIDE SEQUENCE [LARGE SCALE GENOMIC DNA]</scope>
    <source>
        <strain evidence="4 5">V6</strain>
    </source>
</reference>
<gene>
    <name evidence="4" type="primary">ypeA_1</name>
    <name evidence="4" type="ORF">V6x_49740</name>
</gene>
<keyword evidence="1 4" id="KW-0808">Transferase</keyword>
<dbReference type="RefSeq" id="WP_145043362.1">
    <property type="nucleotide sequence ID" value="NZ_CP036347.1"/>
</dbReference>
<dbReference type="EMBL" id="CP036347">
    <property type="protein sequence ID" value="QDU05238.1"/>
    <property type="molecule type" value="Genomic_DNA"/>
</dbReference>
<dbReference type="Gene3D" id="3.40.630.30">
    <property type="match status" value="1"/>
</dbReference>
<evidence type="ECO:0000313" key="5">
    <source>
        <dbReference type="Proteomes" id="UP000320722"/>
    </source>
</evidence>
<feature type="domain" description="N-acetyltransferase" evidence="3">
    <location>
        <begin position="8"/>
        <end position="157"/>
    </location>
</feature>
<dbReference type="InterPro" id="IPR050832">
    <property type="entry name" value="Bact_Acetyltransf"/>
</dbReference>
<dbReference type="InterPro" id="IPR000182">
    <property type="entry name" value="GNAT_dom"/>
</dbReference>
<sequence>MPDSPADIYIRDARIDDAERVAVICEAAFAPLRSIYRPTGAAIARQTERSHMGTRLVAEFEGALAATVQYDQHADHVHVIGLAVHPDYQRRGVARCLLDEIDQRAVLLGQPVVVLDTIKETGNVPLFEKLGFRVTHEAVATWCVSETWPVLHEVKMERVLLPDR</sequence>
<dbReference type="PANTHER" id="PTHR43877">
    <property type="entry name" value="AMINOALKYLPHOSPHONATE N-ACETYLTRANSFERASE-RELATED-RELATED"/>
    <property type="match status" value="1"/>
</dbReference>
<evidence type="ECO:0000256" key="2">
    <source>
        <dbReference type="ARBA" id="ARBA00023315"/>
    </source>
</evidence>
<keyword evidence="2 4" id="KW-0012">Acyltransferase</keyword>
<dbReference type="EC" id="2.3.1.-" evidence="4"/>
<dbReference type="GO" id="GO:0016747">
    <property type="term" value="F:acyltransferase activity, transferring groups other than amino-acyl groups"/>
    <property type="evidence" value="ECO:0007669"/>
    <property type="project" value="InterPro"/>
</dbReference>
<proteinExistence type="predicted"/>